<reference evidence="1 2" key="1">
    <citation type="submission" date="2020-10" db="EMBL/GenBank/DDBJ databases">
        <title>Plant Genome Project.</title>
        <authorList>
            <person name="Zhang R.-G."/>
        </authorList>
    </citation>
    <scope>NUCLEOTIDE SEQUENCE [LARGE SCALE GENOMIC DNA]</scope>
    <source>
        <strain evidence="1">FAFU-HL-1</strain>
        <tissue evidence="1">Leaf</tissue>
    </source>
</reference>
<dbReference type="AlphaFoldDB" id="A0A835JTM0"/>
<dbReference type="OrthoDB" id="1612291at2759"/>
<proteinExistence type="predicted"/>
<evidence type="ECO:0000313" key="1">
    <source>
        <dbReference type="EMBL" id="KAF9674294.1"/>
    </source>
</evidence>
<accession>A0A835JTM0</accession>
<name>A0A835JTM0_9ROSI</name>
<gene>
    <name evidence="1" type="ORF">SADUNF_Sadunf10G0112500</name>
</gene>
<dbReference type="EMBL" id="JADGMS010000010">
    <property type="protein sequence ID" value="KAF9674294.1"/>
    <property type="molecule type" value="Genomic_DNA"/>
</dbReference>
<keyword evidence="2" id="KW-1185">Reference proteome</keyword>
<protein>
    <submittedName>
        <fullName evidence="1">Uncharacterized protein</fullName>
    </submittedName>
</protein>
<organism evidence="1 2">
    <name type="scientific">Salix dunnii</name>
    <dbReference type="NCBI Taxonomy" id="1413687"/>
    <lineage>
        <taxon>Eukaryota</taxon>
        <taxon>Viridiplantae</taxon>
        <taxon>Streptophyta</taxon>
        <taxon>Embryophyta</taxon>
        <taxon>Tracheophyta</taxon>
        <taxon>Spermatophyta</taxon>
        <taxon>Magnoliopsida</taxon>
        <taxon>eudicotyledons</taxon>
        <taxon>Gunneridae</taxon>
        <taxon>Pentapetalae</taxon>
        <taxon>rosids</taxon>
        <taxon>fabids</taxon>
        <taxon>Malpighiales</taxon>
        <taxon>Salicaceae</taxon>
        <taxon>Saliceae</taxon>
        <taxon>Salix</taxon>
    </lineage>
</organism>
<comment type="caution">
    <text evidence="1">The sequence shown here is derived from an EMBL/GenBank/DDBJ whole genome shotgun (WGS) entry which is preliminary data.</text>
</comment>
<sequence>MISYTLLSFYSSYPRKKSKYSKESLDLAWKRWRLISPRKLCEKVYGGEGGFYYARSPAELPKLKEGNIGGARLAFEKNVFALPAGSWKLLSRQVMEASFKVSPDVGQLFLAKRMDEEIFFPHPK</sequence>
<dbReference type="Proteomes" id="UP000657918">
    <property type="component" value="Unassembled WGS sequence"/>
</dbReference>
<evidence type="ECO:0000313" key="2">
    <source>
        <dbReference type="Proteomes" id="UP000657918"/>
    </source>
</evidence>